<dbReference type="InterPro" id="IPR004518">
    <property type="entry name" value="MazG-like_dom"/>
</dbReference>
<dbReference type="SUPFAM" id="SSF101386">
    <property type="entry name" value="all-alpha NTP pyrophosphatases"/>
    <property type="match status" value="1"/>
</dbReference>
<proteinExistence type="predicted"/>
<reference evidence="3 4" key="1">
    <citation type="journal article" date="2019" name="Syst. Appl. Microbiol.">
        <title>Characterization of Bifidobacterium species in feaces of the Egyptian fruit bat: Description of B. vespertilionis sp. nov. and B. rousetti sp. nov.</title>
        <authorList>
            <person name="Modesto M."/>
            <person name="Satti M."/>
            <person name="Watanabe K."/>
            <person name="Puglisi E."/>
            <person name="Morelli L."/>
            <person name="Huang C.-H."/>
            <person name="Liou J.-S."/>
            <person name="Miyashita M."/>
            <person name="Tamura T."/>
            <person name="Saito S."/>
            <person name="Mori K."/>
            <person name="Huang L."/>
            <person name="Sciavilla P."/>
            <person name="Sandri C."/>
            <person name="Spiezio C."/>
            <person name="Vitali F."/>
            <person name="Cavalieri D."/>
            <person name="Perpetuini G."/>
            <person name="Tofalo R."/>
            <person name="Bonetti A."/>
            <person name="Arita M."/>
            <person name="Mattarelli P."/>
        </authorList>
    </citation>
    <scope>NUCLEOTIDE SEQUENCE [LARGE SCALE GENOMIC DNA]</scope>
    <source>
        <strain evidence="3 4">RST17</strain>
    </source>
</reference>
<dbReference type="Proteomes" id="UP000410049">
    <property type="component" value="Unassembled WGS sequence"/>
</dbReference>
<feature type="domain" description="NTP pyrophosphohydrolase MazG-like" evidence="2">
    <location>
        <begin position="66"/>
        <end position="141"/>
    </location>
</feature>
<dbReference type="AlphaFoldDB" id="A0A5M9ZKD6"/>
<dbReference type="PANTHER" id="PTHR30522:SF0">
    <property type="entry name" value="NUCLEOSIDE TRIPHOSPHATE PYROPHOSPHOHYDROLASE"/>
    <property type="match status" value="1"/>
</dbReference>
<name>A0A5M9ZKD6_9BIFI</name>
<dbReference type="EMBL" id="RZUH01000004">
    <property type="protein sequence ID" value="KAA8827975.1"/>
    <property type="molecule type" value="Genomic_DNA"/>
</dbReference>
<dbReference type="PANTHER" id="PTHR30522">
    <property type="entry name" value="NUCLEOSIDE TRIPHOSPHATE PYROPHOSPHOHYDROLASE"/>
    <property type="match status" value="1"/>
</dbReference>
<dbReference type="GO" id="GO:0006203">
    <property type="term" value="P:dGTP catabolic process"/>
    <property type="evidence" value="ECO:0007669"/>
    <property type="project" value="TreeGrafter"/>
</dbReference>
<gene>
    <name evidence="3" type="ORF">EMO91_05815</name>
</gene>
<evidence type="ECO:0000256" key="1">
    <source>
        <dbReference type="SAM" id="MobiDB-lite"/>
    </source>
</evidence>
<protein>
    <submittedName>
        <fullName evidence="3">Nucleotide pyrophosphohydrolase</fullName>
    </submittedName>
</protein>
<dbReference type="GO" id="GO:0047429">
    <property type="term" value="F:nucleoside triphosphate diphosphatase activity"/>
    <property type="evidence" value="ECO:0007669"/>
    <property type="project" value="TreeGrafter"/>
</dbReference>
<dbReference type="GO" id="GO:0046061">
    <property type="term" value="P:dATP catabolic process"/>
    <property type="evidence" value="ECO:0007669"/>
    <property type="project" value="TreeGrafter"/>
</dbReference>
<dbReference type="Gene3D" id="1.10.287.1080">
    <property type="entry name" value="MazG-like"/>
    <property type="match status" value="2"/>
</dbReference>
<evidence type="ECO:0000313" key="4">
    <source>
        <dbReference type="Proteomes" id="UP000410049"/>
    </source>
</evidence>
<keyword evidence="3" id="KW-0378">Hydrolase</keyword>
<organism evidence="3 4">
    <name type="scientific">Bifidobacterium myosotis</name>
    <dbReference type="NCBI Taxonomy" id="1630166"/>
    <lineage>
        <taxon>Bacteria</taxon>
        <taxon>Bacillati</taxon>
        <taxon>Actinomycetota</taxon>
        <taxon>Actinomycetes</taxon>
        <taxon>Bifidobacteriales</taxon>
        <taxon>Bifidobacteriaceae</taxon>
        <taxon>Bifidobacterium</taxon>
    </lineage>
</organism>
<dbReference type="GO" id="GO:0046076">
    <property type="term" value="P:dTTP catabolic process"/>
    <property type="evidence" value="ECO:0007669"/>
    <property type="project" value="TreeGrafter"/>
</dbReference>
<feature type="region of interest" description="Disordered" evidence="1">
    <location>
        <begin position="235"/>
        <end position="269"/>
    </location>
</feature>
<dbReference type="GO" id="GO:0046047">
    <property type="term" value="P:TTP catabolic process"/>
    <property type="evidence" value="ECO:0007669"/>
    <property type="project" value="TreeGrafter"/>
</dbReference>
<evidence type="ECO:0000259" key="2">
    <source>
        <dbReference type="Pfam" id="PF03819"/>
    </source>
</evidence>
<dbReference type="CDD" id="cd11528">
    <property type="entry name" value="NTP-PPase_MazG_Nterm"/>
    <property type="match status" value="1"/>
</dbReference>
<dbReference type="Pfam" id="PF03819">
    <property type="entry name" value="MazG"/>
    <property type="match status" value="1"/>
</dbReference>
<dbReference type="InterPro" id="IPR011551">
    <property type="entry name" value="NTP_PyrPHydrolase_MazG"/>
</dbReference>
<comment type="caution">
    <text evidence="3">The sequence shown here is derived from an EMBL/GenBank/DDBJ whole genome shotgun (WGS) entry which is preliminary data.</text>
</comment>
<dbReference type="GO" id="GO:0046081">
    <property type="term" value="P:dUTP catabolic process"/>
    <property type="evidence" value="ECO:0007669"/>
    <property type="project" value="TreeGrafter"/>
</dbReference>
<feature type="compositionally biased region" description="Polar residues" evidence="1">
    <location>
        <begin position="153"/>
        <end position="177"/>
    </location>
</feature>
<feature type="region of interest" description="Disordered" evidence="1">
    <location>
        <begin position="146"/>
        <end position="177"/>
    </location>
</feature>
<sequence>MMNDSGGGAMQANRDPQCHTQYRLPDGFEHCSKLRPVTEAATALDRVKAVVDVLYSPGGCPWDGQQTNESLLKNLLEETYEYVDAVETHDRANMREELGDVLLQSVFQARVCESDTEDPFDIDEVADRLVNKLITRHPHVFAADTGIDLDSAPDTTNTADSADNGGNTKDGNASLQQESPEAVLALWEKMKQQEKHRTSVLEGISQSQGALPRAVKVVSRISKSPNADELFKAFDETSPSKGQRDDERYAAGRSQEAEQSALNGGATAEREKADAYANAILDIVRKARIDGIDIEAALRNRLRDVESRVADIESSSRAR</sequence>
<evidence type="ECO:0000313" key="3">
    <source>
        <dbReference type="EMBL" id="KAA8827975.1"/>
    </source>
</evidence>
<accession>A0A5M9ZKD6</accession>
<dbReference type="GO" id="GO:0046052">
    <property type="term" value="P:UTP catabolic process"/>
    <property type="evidence" value="ECO:0007669"/>
    <property type="project" value="TreeGrafter"/>
</dbReference>
<dbReference type="InterPro" id="IPR048015">
    <property type="entry name" value="NTP-PPase_MazG-like_N"/>
</dbReference>